<evidence type="ECO:0000313" key="2">
    <source>
        <dbReference type="EMBL" id="KAF0922071.1"/>
    </source>
</evidence>
<feature type="compositionally biased region" description="Polar residues" evidence="1">
    <location>
        <begin position="55"/>
        <end position="77"/>
    </location>
</feature>
<protein>
    <submittedName>
        <fullName evidence="2">Uncharacterized protein</fullName>
    </submittedName>
</protein>
<dbReference type="Proteomes" id="UP000479710">
    <property type="component" value="Unassembled WGS sequence"/>
</dbReference>
<evidence type="ECO:0000256" key="1">
    <source>
        <dbReference type="SAM" id="MobiDB-lite"/>
    </source>
</evidence>
<keyword evidence="3" id="KW-1185">Reference proteome</keyword>
<gene>
    <name evidence="2" type="ORF">E2562_024644</name>
</gene>
<evidence type="ECO:0000313" key="3">
    <source>
        <dbReference type="Proteomes" id="UP000479710"/>
    </source>
</evidence>
<feature type="region of interest" description="Disordered" evidence="1">
    <location>
        <begin position="1"/>
        <end position="119"/>
    </location>
</feature>
<organism evidence="2 3">
    <name type="scientific">Oryza meyeriana var. granulata</name>
    <dbReference type="NCBI Taxonomy" id="110450"/>
    <lineage>
        <taxon>Eukaryota</taxon>
        <taxon>Viridiplantae</taxon>
        <taxon>Streptophyta</taxon>
        <taxon>Embryophyta</taxon>
        <taxon>Tracheophyta</taxon>
        <taxon>Spermatophyta</taxon>
        <taxon>Magnoliopsida</taxon>
        <taxon>Liliopsida</taxon>
        <taxon>Poales</taxon>
        <taxon>Poaceae</taxon>
        <taxon>BOP clade</taxon>
        <taxon>Oryzoideae</taxon>
        <taxon>Oryzeae</taxon>
        <taxon>Oryzinae</taxon>
        <taxon>Oryza</taxon>
        <taxon>Oryza meyeriana</taxon>
    </lineage>
</organism>
<name>A0A6G1EBN2_9ORYZ</name>
<proteinExistence type="predicted"/>
<accession>A0A6G1EBN2</accession>
<dbReference type="EMBL" id="SPHZ02000004">
    <property type="protein sequence ID" value="KAF0922071.1"/>
    <property type="molecule type" value="Genomic_DNA"/>
</dbReference>
<sequence length="119" mass="12261">MALEPMQIPGNDDDGVRLNGGATQDPGASLGGSAVDPKDSKKAAQSQGAAELGTETKTTIPEVGQSSGSRAQTTGTEQRPRPGIGGTRRPPAKKRKAAPAAEESPLTCSQWAITRLRPK</sequence>
<dbReference type="AlphaFoldDB" id="A0A6G1EBN2"/>
<comment type="caution">
    <text evidence="2">The sequence shown here is derived from an EMBL/GenBank/DDBJ whole genome shotgun (WGS) entry which is preliminary data.</text>
</comment>
<reference evidence="2 3" key="1">
    <citation type="submission" date="2019-11" db="EMBL/GenBank/DDBJ databases">
        <title>Whole genome sequence of Oryza granulata.</title>
        <authorList>
            <person name="Li W."/>
        </authorList>
    </citation>
    <scope>NUCLEOTIDE SEQUENCE [LARGE SCALE GENOMIC DNA]</scope>
    <source>
        <strain evidence="3">cv. Menghai</strain>
        <tissue evidence="2">Leaf</tissue>
    </source>
</reference>